<keyword evidence="1" id="KW-0539">Nucleus</keyword>
<dbReference type="Proteomes" id="UP000485058">
    <property type="component" value="Unassembled WGS sequence"/>
</dbReference>
<keyword evidence="1" id="KW-0804">Transcription</keyword>
<comment type="similarity">
    <text evidence="1">Belongs to the eukaryotic RPC3/POLR3C RNA polymerase subunit family.</text>
</comment>
<name>A0A699YB16_HAELA</name>
<feature type="non-terminal residue" evidence="3">
    <location>
        <position position="90"/>
    </location>
</feature>
<feature type="domain" description="RNA polymerase III Rpc82 C -terminal" evidence="2">
    <location>
        <begin position="28"/>
        <end position="82"/>
    </location>
</feature>
<gene>
    <name evidence="3" type="ORF">HaLaN_01166</name>
</gene>
<proteinExistence type="inferred from homology"/>
<comment type="function">
    <text evidence="1">DNA-dependent RNA polymerase catalyzes the transcription of DNA into RNA using the four ribonucleoside triphosphates as substrates. Specific core component of RNA polymerase III which synthesizes small RNAs, such as 5S rRNA and tRNAs.</text>
</comment>
<keyword evidence="4" id="KW-1185">Reference proteome</keyword>
<dbReference type="AlphaFoldDB" id="A0A699YB16"/>
<protein>
    <recommendedName>
        <fullName evidence="1">DNA-directed RNA polymerase III subunit RPC3</fullName>
        <shortName evidence="1">RNA polymerase III subunit C3</shortName>
    </recommendedName>
</protein>
<evidence type="ECO:0000259" key="2">
    <source>
        <dbReference type="Pfam" id="PF05645"/>
    </source>
</evidence>
<dbReference type="PANTHER" id="PTHR12949">
    <property type="entry name" value="RNA POLYMERASE III DNA DIRECTED -RELATED"/>
    <property type="match status" value="1"/>
</dbReference>
<evidence type="ECO:0000313" key="4">
    <source>
        <dbReference type="Proteomes" id="UP000485058"/>
    </source>
</evidence>
<dbReference type="InterPro" id="IPR008806">
    <property type="entry name" value="RNA_pol_III_Rpc82_C"/>
</dbReference>
<comment type="subcellular location">
    <subcellularLocation>
        <location evidence="1">Nucleus</location>
    </subcellularLocation>
</comment>
<keyword evidence="1" id="KW-0240">DNA-directed RNA polymerase</keyword>
<dbReference type="EMBL" id="BLLF01000043">
    <property type="protein sequence ID" value="GFH06521.1"/>
    <property type="molecule type" value="Genomic_DNA"/>
</dbReference>
<dbReference type="GO" id="GO:0006351">
    <property type="term" value="P:DNA-templated transcription"/>
    <property type="evidence" value="ECO:0007669"/>
    <property type="project" value="InterPro"/>
</dbReference>
<dbReference type="InterPro" id="IPR036388">
    <property type="entry name" value="WH-like_DNA-bd_sf"/>
</dbReference>
<dbReference type="Gene3D" id="1.10.10.10">
    <property type="entry name" value="Winged helix-like DNA-binding domain superfamily/Winged helix DNA-binding domain"/>
    <property type="match status" value="1"/>
</dbReference>
<sequence length="90" mass="9855">MLGCRHATGEEVATEVGAAAALKARAAQEAKAVALGQDGIHEVLWRVNSEEFNRRFRHIAIVDMARDRFDSDTARVLEAMLAAGRGYETQ</sequence>
<evidence type="ECO:0000256" key="1">
    <source>
        <dbReference type="RuleBase" id="RU367076"/>
    </source>
</evidence>
<organism evidence="3 4">
    <name type="scientific">Haematococcus lacustris</name>
    <name type="common">Green alga</name>
    <name type="synonym">Haematococcus pluvialis</name>
    <dbReference type="NCBI Taxonomy" id="44745"/>
    <lineage>
        <taxon>Eukaryota</taxon>
        <taxon>Viridiplantae</taxon>
        <taxon>Chlorophyta</taxon>
        <taxon>core chlorophytes</taxon>
        <taxon>Chlorophyceae</taxon>
        <taxon>CS clade</taxon>
        <taxon>Chlamydomonadales</taxon>
        <taxon>Haematococcaceae</taxon>
        <taxon>Haematococcus</taxon>
    </lineage>
</organism>
<dbReference type="GO" id="GO:0003697">
    <property type="term" value="F:single-stranded DNA binding"/>
    <property type="evidence" value="ECO:0007669"/>
    <property type="project" value="UniProtKB-UniRule"/>
</dbReference>
<evidence type="ECO:0000313" key="3">
    <source>
        <dbReference type="EMBL" id="GFH06521.1"/>
    </source>
</evidence>
<reference evidence="3 4" key="1">
    <citation type="submission" date="2020-02" db="EMBL/GenBank/DDBJ databases">
        <title>Draft genome sequence of Haematococcus lacustris strain NIES-144.</title>
        <authorList>
            <person name="Morimoto D."/>
            <person name="Nakagawa S."/>
            <person name="Yoshida T."/>
            <person name="Sawayama S."/>
        </authorList>
    </citation>
    <scope>NUCLEOTIDE SEQUENCE [LARGE SCALE GENOMIC DNA]</scope>
    <source>
        <strain evidence="3 4">NIES-144</strain>
    </source>
</reference>
<accession>A0A699YB16</accession>
<dbReference type="InterPro" id="IPR039748">
    <property type="entry name" value="RPC3"/>
</dbReference>
<comment type="subunit">
    <text evidence="1">Component of the RNA polymerase III (Pol III) complex consisting of 17 subunits.</text>
</comment>
<dbReference type="Pfam" id="PF05645">
    <property type="entry name" value="RNA_pol_Rpc82"/>
    <property type="match status" value="1"/>
</dbReference>
<comment type="caution">
    <text evidence="3">The sequence shown here is derived from an EMBL/GenBank/DDBJ whole genome shotgun (WGS) entry which is preliminary data.</text>
</comment>
<dbReference type="GO" id="GO:0005666">
    <property type="term" value="C:RNA polymerase III complex"/>
    <property type="evidence" value="ECO:0007669"/>
    <property type="project" value="UniProtKB-UniRule"/>
</dbReference>
<dbReference type="PANTHER" id="PTHR12949:SF0">
    <property type="entry name" value="DNA-DIRECTED RNA POLYMERASE III SUBUNIT RPC3"/>
    <property type="match status" value="1"/>
</dbReference>
<feature type="non-terminal residue" evidence="3">
    <location>
        <position position="1"/>
    </location>
</feature>